<evidence type="ECO:0000313" key="1">
    <source>
        <dbReference type="EMBL" id="PUU83516.1"/>
    </source>
</evidence>
<sequence>MTTLLRLRLPLRLPKPTRTTLTTCRRHLTTTPTLSRTITDSAKDAVKTIDRAAGTAALKGIQTGEAIAETAKRTVSGATERAEGVGGEVAGKAKGTAAEAAGKAKGTAAEAAGKAYEVGGKARGMKEEAKSGNLRPGAGY</sequence>
<comment type="caution">
    <text evidence="1">The sequence shown here is derived from an EMBL/GenBank/DDBJ whole genome shotgun (WGS) entry which is preliminary data.</text>
</comment>
<dbReference type="AlphaFoldDB" id="A0A2T7A6Z6"/>
<reference evidence="1 2" key="1">
    <citation type="submission" date="2017-04" db="EMBL/GenBank/DDBJ databases">
        <title>Draft genome sequence of Tuber borchii Vittad., a whitish edible truffle.</title>
        <authorList>
            <consortium name="DOE Joint Genome Institute"/>
            <person name="Murat C."/>
            <person name="Kuo A."/>
            <person name="Barry K.W."/>
            <person name="Clum A."/>
            <person name="Dockter R.B."/>
            <person name="Fauchery L."/>
            <person name="Iotti M."/>
            <person name="Kohler A."/>
            <person name="Labutti K."/>
            <person name="Lindquist E.A."/>
            <person name="Lipzen A."/>
            <person name="Ohm R.A."/>
            <person name="Wang M."/>
            <person name="Grigoriev I.V."/>
            <person name="Zambonelli A."/>
            <person name="Martin F.M."/>
        </authorList>
    </citation>
    <scope>NUCLEOTIDE SEQUENCE [LARGE SCALE GENOMIC DNA]</scope>
    <source>
        <strain evidence="1 2">Tbo3840</strain>
    </source>
</reference>
<keyword evidence="2" id="KW-1185">Reference proteome</keyword>
<dbReference type="STRING" id="42251.A0A2T7A6Z6"/>
<dbReference type="Proteomes" id="UP000244722">
    <property type="component" value="Unassembled WGS sequence"/>
</dbReference>
<accession>A0A2T7A6Z6</accession>
<protein>
    <recommendedName>
        <fullName evidence="3">LEA domain protein</fullName>
    </recommendedName>
</protein>
<dbReference type="OrthoDB" id="4023585at2759"/>
<evidence type="ECO:0000313" key="2">
    <source>
        <dbReference type="Proteomes" id="UP000244722"/>
    </source>
</evidence>
<proteinExistence type="predicted"/>
<evidence type="ECO:0008006" key="3">
    <source>
        <dbReference type="Google" id="ProtNLM"/>
    </source>
</evidence>
<name>A0A2T7A6Z6_TUBBO</name>
<organism evidence="1 2">
    <name type="scientific">Tuber borchii</name>
    <name type="common">White truffle</name>
    <dbReference type="NCBI Taxonomy" id="42251"/>
    <lineage>
        <taxon>Eukaryota</taxon>
        <taxon>Fungi</taxon>
        <taxon>Dikarya</taxon>
        <taxon>Ascomycota</taxon>
        <taxon>Pezizomycotina</taxon>
        <taxon>Pezizomycetes</taxon>
        <taxon>Pezizales</taxon>
        <taxon>Tuberaceae</taxon>
        <taxon>Tuber</taxon>
    </lineage>
</organism>
<dbReference type="EMBL" id="NESQ01000011">
    <property type="protein sequence ID" value="PUU83516.1"/>
    <property type="molecule type" value="Genomic_DNA"/>
</dbReference>
<gene>
    <name evidence="1" type="ORF">B9Z19DRAFT_1105157</name>
</gene>